<dbReference type="Proteomes" id="UP000271098">
    <property type="component" value="Unassembled WGS sequence"/>
</dbReference>
<dbReference type="EMBL" id="UYRT01019630">
    <property type="protein sequence ID" value="VDK58639.1"/>
    <property type="molecule type" value="Genomic_DNA"/>
</dbReference>
<accession>A0A3P6RDP0</accession>
<gene>
    <name evidence="1" type="ORF">GPUH_LOCUS7522</name>
</gene>
<proteinExistence type="predicted"/>
<organism evidence="1 2">
    <name type="scientific">Gongylonema pulchrum</name>
    <dbReference type="NCBI Taxonomy" id="637853"/>
    <lineage>
        <taxon>Eukaryota</taxon>
        <taxon>Metazoa</taxon>
        <taxon>Ecdysozoa</taxon>
        <taxon>Nematoda</taxon>
        <taxon>Chromadorea</taxon>
        <taxon>Rhabditida</taxon>
        <taxon>Spirurina</taxon>
        <taxon>Spiruromorpha</taxon>
        <taxon>Spiruroidea</taxon>
        <taxon>Gongylonematidae</taxon>
        <taxon>Gongylonema</taxon>
    </lineage>
</organism>
<evidence type="ECO:0000313" key="1">
    <source>
        <dbReference type="EMBL" id="VDK58639.1"/>
    </source>
</evidence>
<evidence type="ECO:0000313" key="2">
    <source>
        <dbReference type="Proteomes" id="UP000271098"/>
    </source>
</evidence>
<keyword evidence="2" id="KW-1185">Reference proteome</keyword>
<name>A0A3P6RDP0_9BILA</name>
<dbReference type="AlphaFoldDB" id="A0A3P6RDP0"/>
<sequence length="105" mass="12157">MGDEAVLYAINEAQARTILVSSLNALKIARILDRCKTLRMIVWFTSQEFTRDDQPSQQLKNKDTELPVINFQELLHRGEKSGERIFSISHSIYFSTILQFLLAKR</sequence>
<protein>
    <submittedName>
        <fullName evidence="1">Uncharacterized protein</fullName>
    </submittedName>
</protein>
<reference evidence="1 2" key="1">
    <citation type="submission" date="2018-11" db="EMBL/GenBank/DDBJ databases">
        <authorList>
            <consortium name="Pathogen Informatics"/>
        </authorList>
    </citation>
    <scope>NUCLEOTIDE SEQUENCE [LARGE SCALE GENOMIC DNA]</scope>
</reference>